<accession>A0A4R1R854</accession>
<dbReference type="InterPro" id="IPR003593">
    <property type="entry name" value="AAA+_ATPase"/>
</dbReference>
<keyword evidence="3 5" id="KW-0067">ATP-binding</keyword>
<keyword evidence="2" id="KW-0547">Nucleotide-binding</keyword>
<dbReference type="PROSITE" id="PS00211">
    <property type="entry name" value="ABC_TRANSPORTER_1"/>
    <property type="match status" value="1"/>
</dbReference>
<proteinExistence type="predicted"/>
<dbReference type="PROSITE" id="PS50893">
    <property type="entry name" value="ABC_TRANSPORTER_2"/>
    <property type="match status" value="1"/>
</dbReference>
<keyword evidence="6" id="KW-1185">Reference proteome</keyword>
<comment type="caution">
    <text evidence="5">The sequence shown here is derived from an EMBL/GenBank/DDBJ whole genome shotgun (WGS) entry which is preliminary data.</text>
</comment>
<dbReference type="EMBL" id="SLUN01000032">
    <property type="protein sequence ID" value="TCL61823.1"/>
    <property type="molecule type" value="Genomic_DNA"/>
</dbReference>
<dbReference type="OrthoDB" id="9802264at2"/>
<dbReference type="InterPro" id="IPR008995">
    <property type="entry name" value="Mo/tungstate-bd_C_term_dom"/>
</dbReference>
<dbReference type="GO" id="GO:0140359">
    <property type="term" value="F:ABC-type transporter activity"/>
    <property type="evidence" value="ECO:0007669"/>
    <property type="project" value="UniProtKB-ARBA"/>
</dbReference>
<dbReference type="InterPro" id="IPR003439">
    <property type="entry name" value="ABC_transporter-like_ATP-bd"/>
</dbReference>
<evidence type="ECO:0000313" key="5">
    <source>
        <dbReference type="EMBL" id="TCL61823.1"/>
    </source>
</evidence>
<keyword evidence="1" id="KW-0813">Transport</keyword>
<dbReference type="PANTHER" id="PTHR42781:SF4">
    <property type="entry name" value="SPERMIDINE_PUTRESCINE IMPORT ATP-BINDING PROTEIN POTA"/>
    <property type="match status" value="1"/>
</dbReference>
<sequence length="358" mass="38529">MGVTVTLDHIMKQFKTPGGGTMTAVDDLSLNIASGSFVTLLGPSGCGKTTTLRMIAGFEVPNSGRIFIDGADVTVVPPNRRNLAMVFQSYALFPHLTVAGNIAYGLKLRKIPPAQIQERVAAVLKTVGLDGLGERYTNQLSGGQQQRVALARAIVLEPKVLLFDEPLSNLDAKLREEMRSRIRELQQSLGTTAVYVTHDQVEAMTMSDVIVVINHGKIEQIGTPAEIYEQPASRFVADFIGRVNLLPTETIATGTDGCQVNLFGNPVKLHSFSQPAAAMLIAVRPEAVELQPDDGWNGPLLPGRLVKTVYVGQHLEYTVQLDAGPEMTAISFNRYPGLSAGDPVRIGLKPDAIHGVPA</sequence>
<reference evidence="5 6" key="1">
    <citation type="submission" date="2019-03" db="EMBL/GenBank/DDBJ databases">
        <title>Genomic Encyclopedia of Type Strains, Phase IV (KMG-IV): sequencing the most valuable type-strain genomes for metagenomic binning, comparative biology and taxonomic classification.</title>
        <authorList>
            <person name="Goeker M."/>
        </authorList>
    </citation>
    <scope>NUCLEOTIDE SEQUENCE [LARGE SCALE GENOMIC DNA]</scope>
    <source>
        <strain evidence="5 6">LX-B</strain>
    </source>
</reference>
<dbReference type="AlphaFoldDB" id="A0A4R1R854"/>
<dbReference type="GO" id="GO:0016887">
    <property type="term" value="F:ATP hydrolysis activity"/>
    <property type="evidence" value="ECO:0007669"/>
    <property type="project" value="InterPro"/>
</dbReference>
<dbReference type="Gene3D" id="2.40.50.100">
    <property type="match status" value="1"/>
</dbReference>
<dbReference type="SMART" id="SM00382">
    <property type="entry name" value="AAA"/>
    <property type="match status" value="1"/>
</dbReference>
<dbReference type="Gene3D" id="3.40.50.300">
    <property type="entry name" value="P-loop containing nucleotide triphosphate hydrolases"/>
    <property type="match status" value="1"/>
</dbReference>
<dbReference type="InterPro" id="IPR013611">
    <property type="entry name" value="Transp-assoc_OB_typ2"/>
</dbReference>
<protein>
    <submittedName>
        <fullName evidence="5">Iron(III) transport system ATP-binding protein</fullName>
    </submittedName>
</protein>
<organism evidence="5 6">
    <name type="scientific">Hydrogenispora ethanolica</name>
    <dbReference type="NCBI Taxonomy" id="1082276"/>
    <lineage>
        <taxon>Bacteria</taxon>
        <taxon>Bacillati</taxon>
        <taxon>Bacillota</taxon>
        <taxon>Hydrogenispora</taxon>
    </lineage>
</organism>
<dbReference type="GO" id="GO:0043190">
    <property type="term" value="C:ATP-binding cassette (ABC) transporter complex"/>
    <property type="evidence" value="ECO:0007669"/>
    <property type="project" value="InterPro"/>
</dbReference>
<dbReference type="InterPro" id="IPR027417">
    <property type="entry name" value="P-loop_NTPase"/>
</dbReference>
<dbReference type="FunFam" id="3.40.50.300:FF:000042">
    <property type="entry name" value="Maltose/maltodextrin ABC transporter, ATP-binding protein"/>
    <property type="match status" value="1"/>
</dbReference>
<gene>
    <name evidence="5" type="ORF">EDC14_103256</name>
</gene>
<dbReference type="RefSeq" id="WP_132016186.1">
    <property type="nucleotide sequence ID" value="NZ_SLUN01000032.1"/>
</dbReference>
<dbReference type="Pfam" id="PF08402">
    <property type="entry name" value="TOBE_2"/>
    <property type="match status" value="1"/>
</dbReference>
<dbReference type="Pfam" id="PF00005">
    <property type="entry name" value="ABC_tran"/>
    <property type="match status" value="1"/>
</dbReference>
<evidence type="ECO:0000313" key="6">
    <source>
        <dbReference type="Proteomes" id="UP000295008"/>
    </source>
</evidence>
<dbReference type="SUPFAM" id="SSF50331">
    <property type="entry name" value="MOP-like"/>
    <property type="match status" value="1"/>
</dbReference>
<evidence type="ECO:0000256" key="1">
    <source>
        <dbReference type="ARBA" id="ARBA00022448"/>
    </source>
</evidence>
<dbReference type="PANTHER" id="PTHR42781">
    <property type="entry name" value="SPERMIDINE/PUTRESCINE IMPORT ATP-BINDING PROTEIN POTA"/>
    <property type="match status" value="1"/>
</dbReference>
<evidence type="ECO:0000259" key="4">
    <source>
        <dbReference type="PROSITE" id="PS50893"/>
    </source>
</evidence>
<dbReference type="GO" id="GO:0005524">
    <property type="term" value="F:ATP binding"/>
    <property type="evidence" value="ECO:0007669"/>
    <property type="project" value="UniProtKB-KW"/>
</dbReference>
<name>A0A4R1R854_HYDET</name>
<dbReference type="Proteomes" id="UP000295008">
    <property type="component" value="Unassembled WGS sequence"/>
</dbReference>
<evidence type="ECO:0000256" key="2">
    <source>
        <dbReference type="ARBA" id="ARBA00022741"/>
    </source>
</evidence>
<evidence type="ECO:0000256" key="3">
    <source>
        <dbReference type="ARBA" id="ARBA00022840"/>
    </source>
</evidence>
<dbReference type="SUPFAM" id="SSF52540">
    <property type="entry name" value="P-loop containing nucleoside triphosphate hydrolases"/>
    <property type="match status" value="1"/>
</dbReference>
<dbReference type="InterPro" id="IPR050093">
    <property type="entry name" value="ABC_SmlMolc_Importer"/>
</dbReference>
<dbReference type="InterPro" id="IPR017871">
    <property type="entry name" value="ABC_transporter-like_CS"/>
</dbReference>
<feature type="domain" description="ABC transporter" evidence="4">
    <location>
        <begin position="5"/>
        <end position="240"/>
    </location>
</feature>